<sequence>MSGPKKQAVLKQFYFRNFAIMVVIPLLVVFIGAFSVVNYLIRQTALETIDAFQDSVVSTLENDIRTASLQLSHFVYANDGEFPAMAAQVHQAVSADQYFAFSQQLDQAFHTAVVPSQDILSGMFYMKDGGSVYMADKIILPASQVQASDWYVRAQQHPNQVQIGGYDTNQTRLTHTGQKDNVLFLVAAMALDASTDKSGQIDLVAFFSDTQAGS</sequence>
<keyword evidence="1" id="KW-0812">Transmembrane</keyword>
<dbReference type="Proteomes" id="UP000824211">
    <property type="component" value="Unassembled WGS sequence"/>
</dbReference>
<dbReference type="EMBL" id="DWXX01000027">
    <property type="protein sequence ID" value="HJB58320.1"/>
    <property type="molecule type" value="Genomic_DNA"/>
</dbReference>
<keyword evidence="1" id="KW-0472">Membrane</keyword>
<keyword evidence="1" id="KW-1133">Transmembrane helix</keyword>
<evidence type="ECO:0000313" key="3">
    <source>
        <dbReference type="Proteomes" id="UP000824211"/>
    </source>
</evidence>
<evidence type="ECO:0000256" key="1">
    <source>
        <dbReference type="SAM" id="Phobius"/>
    </source>
</evidence>
<feature type="transmembrane region" description="Helical" evidence="1">
    <location>
        <begin position="20"/>
        <end position="41"/>
    </location>
</feature>
<proteinExistence type="predicted"/>
<comment type="caution">
    <text evidence="2">The sequence shown here is derived from an EMBL/GenBank/DDBJ whole genome shotgun (WGS) entry which is preliminary data.</text>
</comment>
<gene>
    <name evidence="2" type="ORF">H9771_01445</name>
</gene>
<feature type="non-terminal residue" evidence="2">
    <location>
        <position position="214"/>
    </location>
</feature>
<accession>A0A9D2S7H0</accession>
<organism evidence="2 3">
    <name type="scientific">Candidatus Faecalibacterium faecipullorum</name>
    <dbReference type="NCBI Taxonomy" id="2838578"/>
    <lineage>
        <taxon>Bacteria</taxon>
        <taxon>Bacillati</taxon>
        <taxon>Bacillota</taxon>
        <taxon>Clostridia</taxon>
        <taxon>Eubacteriales</taxon>
        <taxon>Oscillospiraceae</taxon>
        <taxon>Faecalibacterium</taxon>
    </lineage>
</organism>
<protein>
    <submittedName>
        <fullName evidence="2">Uncharacterized protein</fullName>
    </submittedName>
</protein>
<evidence type="ECO:0000313" key="2">
    <source>
        <dbReference type="EMBL" id="HJB58320.1"/>
    </source>
</evidence>
<reference evidence="2" key="2">
    <citation type="submission" date="2021-04" db="EMBL/GenBank/DDBJ databases">
        <authorList>
            <person name="Gilroy R."/>
        </authorList>
    </citation>
    <scope>NUCLEOTIDE SEQUENCE</scope>
    <source>
        <strain evidence="2">ChiHjej9B8-13557</strain>
    </source>
</reference>
<reference evidence="2" key="1">
    <citation type="journal article" date="2021" name="PeerJ">
        <title>Extensive microbial diversity within the chicken gut microbiome revealed by metagenomics and culture.</title>
        <authorList>
            <person name="Gilroy R."/>
            <person name="Ravi A."/>
            <person name="Getino M."/>
            <person name="Pursley I."/>
            <person name="Horton D.L."/>
            <person name="Alikhan N.F."/>
            <person name="Baker D."/>
            <person name="Gharbi K."/>
            <person name="Hall N."/>
            <person name="Watson M."/>
            <person name="Adriaenssens E.M."/>
            <person name="Foster-Nyarko E."/>
            <person name="Jarju S."/>
            <person name="Secka A."/>
            <person name="Antonio M."/>
            <person name="Oren A."/>
            <person name="Chaudhuri R.R."/>
            <person name="La Ragione R."/>
            <person name="Hildebrand F."/>
            <person name="Pallen M.J."/>
        </authorList>
    </citation>
    <scope>NUCLEOTIDE SEQUENCE</scope>
    <source>
        <strain evidence="2">ChiHjej9B8-13557</strain>
    </source>
</reference>
<dbReference type="AlphaFoldDB" id="A0A9D2S7H0"/>
<name>A0A9D2S7H0_9FIRM</name>